<organism evidence="1">
    <name type="scientific">Ectopseudomonas oleovorans</name>
    <name type="common">Pseudomonas oleovorans</name>
    <dbReference type="NCBI Taxonomy" id="301"/>
    <lineage>
        <taxon>Bacteria</taxon>
        <taxon>Pseudomonadati</taxon>
        <taxon>Pseudomonadota</taxon>
        <taxon>Gammaproteobacteria</taxon>
        <taxon>Pseudomonadales</taxon>
        <taxon>Pseudomonadaceae</taxon>
        <taxon>Ectopseudomonas</taxon>
    </lineage>
</organism>
<reference evidence="1" key="1">
    <citation type="submission" date="2018-11" db="EMBL/GenBank/DDBJ databases">
        <authorList>
            <consortium name="Genoscope - CEA"/>
            <person name="William W."/>
        </authorList>
    </citation>
    <scope>NUCLEOTIDE SEQUENCE [LARGE SCALE GENOMIC DNA]</scope>
    <source>
        <strain evidence="1">T9AD</strain>
    </source>
</reference>
<proteinExistence type="predicted"/>
<protein>
    <submittedName>
        <fullName evidence="1">Uncharacterized protein</fullName>
    </submittedName>
</protein>
<evidence type="ECO:0000313" key="1">
    <source>
        <dbReference type="EMBL" id="VDN61213.1"/>
    </source>
</evidence>
<sequence>MALNVLAPLARSSAQPIPLSELCYAGLETLTFPLDEPVALATQLLQLMPIEYGNGLGVVIDYPLAPELIGSAYHVRATRTGPVSKQLLRHRRTVTRQMIKPEQEQATELLIDRMMPGTNGGLRHLRDQGLRITQHESQQISVTVELILEQRTLEAKGMAAALNHGTAREILPANRQGNTHHPVISNDRNLRRGAVLCLVEQRNEGIDREIDVTHHIMSLMENLA</sequence>
<accession>A0A653AXX2</accession>
<dbReference type="AlphaFoldDB" id="A0A653AXX2"/>
<gene>
    <name evidence="1" type="ORF">POT9AD_0222</name>
</gene>
<dbReference type="EMBL" id="LR130779">
    <property type="protein sequence ID" value="VDN61213.1"/>
    <property type="molecule type" value="Genomic_DNA"/>
</dbReference>
<name>A0A653AXX2_ECTOL</name>